<gene>
    <name evidence="2" type="ORF">B2J93_2150</name>
</gene>
<keyword evidence="3" id="KW-1185">Reference proteome</keyword>
<dbReference type="Pfam" id="PF08450">
    <property type="entry name" value="SGL"/>
    <property type="match status" value="1"/>
</dbReference>
<dbReference type="SUPFAM" id="SSF63829">
    <property type="entry name" value="Calcium-dependent phosphotriesterase"/>
    <property type="match status" value="1"/>
</dbReference>
<reference evidence="2 3" key="1">
    <citation type="submission" date="2017-04" db="EMBL/GenBank/DDBJ databases">
        <title>Draft genome sequence of Marssonina coronaria NL1: causal agent of apple blotch.</title>
        <authorList>
            <person name="Cheng Q."/>
        </authorList>
    </citation>
    <scope>NUCLEOTIDE SEQUENCE [LARGE SCALE GENOMIC DNA]</scope>
    <source>
        <strain evidence="2 3">NL1</strain>
    </source>
</reference>
<name>A0A218Z1S5_9HELO</name>
<dbReference type="PANTHER" id="PTHR47064">
    <property type="entry name" value="PUTATIVE (AFU_ORTHOLOGUE AFUA_1G08990)-RELATED"/>
    <property type="match status" value="1"/>
</dbReference>
<comment type="caution">
    <text evidence="2">The sequence shown here is derived from an EMBL/GenBank/DDBJ whole genome shotgun (WGS) entry which is preliminary data.</text>
</comment>
<evidence type="ECO:0000313" key="3">
    <source>
        <dbReference type="Proteomes" id="UP000242519"/>
    </source>
</evidence>
<feature type="domain" description="SMP-30/Gluconolactonase/LRE-like region" evidence="1">
    <location>
        <begin position="143"/>
        <end position="325"/>
    </location>
</feature>
<evidence type="ECO:0000313" key="2">
    <source>
        <dbReference type="EMBL" id="OWP01634.1"/>
    </source>
</evidence>
<dbReference type="PANTHER" id="PTHR47064:SF2">
    <property type="entry name" value="SMP-30_GLUCONOLACTONASE_LRE-LIKE REGION DOMAIN-CONTAINING PROTEIN-RELATED"/>
    <property type="match status" value="1"/>
</dbReference>
<organism evidence="2 3">
    <name type="scientific">Diplocarpon coronariae</name>
    <dbReference type="NCBI Taxonomy" id="2795749"/>
    <lineage>
        <taxon>Eukaryota</taxon>
        <taxon>Fungi</taxon>
        <taxon>Dikarya</taxon>
        <taxon>Ascomycota</taxon>
        <taxon>Pezizomycotina</taxon>
        <taxon>Leotiomycetes</taxon>
        <taxon>Helotiales</taxon>
        <taxon>Drepanopezizaceae</taxon>
        <taxon>Diplocarpon</taxon>
    </lineage>
</organism>
<dbReference type="InParanoid" id="A0A218Z1S5"/>
<accession>A0A218Z1S5</accession>
<evidence type="ECO:0000259" key="1">
    <source>
        <dbReference type="Pfam" id="PF08450"/>
    </source>
</evidence>
<proteinExistence type="predicted"/>
<protein>
    <submittedName>
        <fullName evidence="2">Lactonohydrolase</fullName>
    </submittedName>
</protein>
<dbReference type="Proteomes" id="UP000242519">
    <property type="component" value="Unassembled WGS sequence"/>
</dbReference>
<dbReference type="AlphaFoldDB" id="A0A218Z1S5"/>
<dbReference type="EMBL" id="MZNU01000266">
    <property type="protein sequence ID" value="OWP01634.1"/>
    <property type="molecule type" value="Genomic_DNA"/>
</dbReference>
<sequence>MSFVNIDLLALAKDATYFSTLAATNISTPAISFLSYDPSFQAVVGGNATARKVLDLPWQAFHEAGIYNKKDHSLYITSNYQGPGDNINITVVSMEDFSVRSTQFPHLQESNGGTSYYPPGADTTQPPPMQVYADQGGFEHYTQLVAVDPNTNTSEVLLTNFLGRNFSSLNDVRQHPTTGDLWFTDTDYGYVQHFRPEPTQPKQVYRFEPETGVIQVIADGFEQPNGLEFSPDMKTLYVSDTGAQHFSYNRTGPTTIYAFDIMADKTVTNRRAFAYVDIGLPDGMHCDTEGNVWVSAGDGVHVYNPAGILLGKIFIGETSNNMAFAPGQLFIFSNHRLWVVDNLKAQGREVCKDFGVGC</sequence>
<dbReference type="InterPro" id="IPR052988">
    <property type="entry name" value="Oryzine_lactonohydrolase"/>
</dbReference>
<dbReference type="InterPro" id="IPR011042">
    <property type="entry name" value="6-blade_b-propeller_TolB-like"/>
</dbReference>
<dbReference type="OrthoDB" id="423498at2759"/>
<dbReference type="STRING" id="503106.A0A218Z1S5"/>
<dbReference type="Gene3D" id="2.120.10.30">
    <property type="entry name" value="TolB, C-terminal domain"/>
    <property type="match status" value="1"/>
</dbReference>
<dbReference type="InterPro" id="IPR013658">
    <property type="entry name" value="SGL"/>
</dbReference>